<dbReference type="Gene3D" id="3.30.1540.10">
    <property type="entry name" value="formyl-coa transferase, domain 3"/>
    <property type="match status" value="1"/>
</dbReference>
<dbReference type="RefSeq" id="WP_063000739.1">
    <property type="nucleotide sequence ID" value="NZ_BMMH01000029.1"/>
</dbReference>
<comment type="caution">
    <text evidence="1">The sequence shown here is derived from an EMBL/GenBank/DDBJ whole genome shotgun (WGS) entry which is preliminary data.</text>
</comment>
<dbReference type="Gene3D" id="3.40.50.10540">
    <property type="entry name" value="Crotonobetainyl-coa:carnitine coa-transferase, domain 1"/>
    <property type="match status" value="1"/>
</dbReference>
<dbReference type="InterPro" id="IPR050509">
    <property type="entry name" value="CoA-transferase_III"/>
</dbReference>
<organism evidence="1 2">
    <name type="scientific">Nocardia jinanensis</name>
    <dbReference type="NCBI Taxonomy" id="382504"/>
    <lineage>
        <taxon>Bacteria</taxon>
        <taxon>Bacillati</taxon>
        <taxon>Actinomycetota</taxon>
        <taxon>Actinomycetes</taxon>
        <taxon>Mycobacteriales</taxon>
        <taxon>Nocardiaceae</taxon>
        <taxon>Nocardia</taxon>
    </lineage>
</organism>
<keyword evidence="2" id="KW-1185">Reference proteome</keyword>
<dbReference type="PANTHER" id="PTHR48228:SF2">
    <property type="entry name" value="E-CINNAMOYL-COA:R-PHENYLLACTATE COA TRANSFERASE LARGE SUBUNIT"/>
    <property type="match status" value="1"/>
</dbReference>
<dbReference type="InterPro" id="IPR023606">
    <property type="entry name" value="CoA-Trfase_III_dom_1_sf"/>
</dbReference>
<accession>A0A917VXT6</accession>
<gene>
    <name evidence="1" type="ORF">GCM10011588_65820</name>
</gene>
<reference evidence="1" key="1">
    <citation type="journal article" date="2014" name="Int. J. Syst. Evol. Microbiol.">
        <title>Complete genome sequence of Corynebacterium casei LMG S-19264T (=DSM 44701T), isolated from a smear-ripened cheese.</title>
        <authorList>
            <consortium name="US DOE Joint Genome Institute (JGI-PGF)"/>
            <person name="Walter F."/>
            <person name="Albersmeier A."/>
            <person name="Kalinowski J."/>
            <person name="Ruckert C."/>
        </authorList>
    </citation>
    <scope>NUCLEOTIDE SEQUENCE</scope>
    <source>
        <strain evidence="1">CGMCC 4.3508</strain>
    </source>
</reference>
<evidence type="ECO:0000313" key="1">
    <source>
        <dbReference type="EMBL" id="GGL41897.1"/>
    </source>
</evidence>
<dbReference type="InterPro" id="IPR044855">
    <property type="entry name" value="CoA-Trfase_III_dom3_sf"/>
</dbReference>
<dbReference type="InterPro" id="IPR003673">
    <property type="entry name" value="CoA-Trfase_fam_III"/>
</dbReference>
<dbReference type="Proteomes" id="UP000638263">
    <property type="component" value="Unassembled WGS sequence"/>
</dbReference>
<keyword evidence="1" id="KW-0808">Transferase</keyword>
<name>A0A917VXT6_9NOCA</name>
<dbReference type="PANTHER" id="PTHR48228">
    <property type="entry name" value="SUCCINYL-COA--D-CITRAMALATE COA-TRANSFERASE"/>
    <property type="match status" value="1"/>
</dbReference>
<sequence length="404" mass="44365">MTNVLDGVRIIEVAMWTFVPSAGAVLAEWGADVVKIEHPVTGDAQRGLVNSKFLPQQAGGVNYMMEVPNRGKRSFGLDLNGEEGRQLLYELCKTADVFLTNFLPDARKKLGIELADIRAANPDIIYGRGHGAGVRGPDAHKGGFDSSSYWARGGIGYTISPPGEYPVRMRSAFGDVMGGLTIAGGLAAALFRRERTGEPSVVDVSLLNLAMWNISVDMASAGLFPDQDVYRYNPEAMINPTVGMYPTKDGRHLNLTMLQSDRYWAELVTAMGRPDLIEDPRFDSHEMREKNARECTQELKAVFLGRTIDEWRVALADIEGVWSPLQTPLEVHQDPQVAANGYLPVLETASGGRLAVAANPVQFDEEAATPIAAPEHGQHTEELLLEMGYDWEQIVELKNRNVIT</sequence>
<reference evidence="1" key="2">
    <citation type="submission" date="2020-09" db="EMBL/GenBank/DDBJ databases">
        <authorList>
            <person name="Sun Q."/>
            <person name="Zhou Y."/>
        </authorList>
    </citation>
    <scope>NUCLEOTIDE SEQUENCE</scope>
    <source>
        <strain evidence="1">CGMCC 4.3508</strain>
    </source>
</reference>
<dbReference type="Pfam" id="PF02515">
    <property type="entry name" value="CoA_transf_3"/>
    <property type="match status" value="1"/>
</dbReference>
<protein>
    <submittedName>
        <fullName evidence="1">CoA transferase</fullName>
    </submittedName>
</protein>
<dbReference type="SUPFAM" id="SSF89796">
    <property type="entry name" value="CoA-transferase family III (CaiB/BaiF)"/>
    <property type="match status" value="1"/>
</dbReference>
<dbReference type="AlphaFoldDB" id="A0A917VXT6"/>
<dbReference type="GO" id="GO:0016740">
    <property type="term" value="F:transferase activity"/>
    <property type="evidence" value="ECO:0007669"/>
    <property type="project" value="UniProtKB-KW"/>
</dbReference>
<proteinExistence type="predicted"/>
<evidence type="ECO:0000313" key="2">
    <source>
        <dbReference type="Proteomes" id="UP000638263"/>
    </source>
</evidence>
<dbReference type="EMBL" id="BMMH01000029">
    <property type="protein sequence ID" value="GGL41897.1"/>
    <property type="molecule type" value="Genomic_DNA"/>
</dbReference>